<dbReference type="PANTHER" id="PTHR43581">
    <property type="entry name" value="ATP/GTP PHOSPHATASE"/>
    <property type="match status" value="1"/>
</dbReference>
<dbReference type="Pfam" id="PF13175">
    <property type="entry name" value="AAA_15"/>
    <property type="match status" value="1"/>
</dbReference>
<name>A0ABX8S4X4_9GAMM</name>
<dbReference type="Proteomes" id="UP000316416">
    <property type="component" value="Chromosome"/>
</dbReference>
<dbReference type="RefSeq" id="WP_199242693.1">
    <property type="nucleotide sequence ID" value="NZ_CP045503.2"/>
</dbReference>
<dbReference type="InterPro" id="IPR041685">
    <property type="entry name" value="AAA_GajA/Old/RecF-like"/>
</dbReference>
<dbReference type="InterPro" id="IPR034139">
    <property type="entry name" value="TOPRIM_OLD"/>
</dbReference>
<dbReference type="SUPFAM" id="SSF52540">
    <property type="entry name" value="P-loop containing nucleoside triphosphate hydrolases"/>
    <property type="match status" value="1"/>
</dbReference>
<evidence type="ECO:0000313" key="4">
    <source>
        <dbReference type="Proteomes" id="UP000316416"/>
    </source>
</evidence>
<gene>
    <name evidence="3" type="ORF">FM038_013345</name>
</gene>
<sequence length="738" mass="82727">MHITKLNLVNYRNFKNVKLQFNKGINTVIGENASGKTNLFRAMRLLLDNSMPRSSTKLSEGDFCRSLGSWKGHWIIISSEFHDISNDETSQSLFLHGNGNIEGEEEVVTKATYNLIFRPKAHIRQALSILSEGDSTALEEYLSDISIDDYETVLTGKSTANFTDPEIYKAIVGDFDAVVFPSELNNPDVGVRLPYILNMPNEVSFTFIKALRDVVSDFHNNRTNPLLTLLKNKSGDISQEDFQPIADLIGTLNEHIEGLSDVCDIRDDITSTVGDTVGDTYSPNSISIRSSLTDDSDQLFQSLKLFVAESNDEHEGAIHEMSLGGANLLYLTLKLLEFKYQKANQSIANFLLIEEPEAHIHTHIQKSLFDNINYDNTQIIYSTHSSHISEVSNIKNMNIIGLVDGNCEVFQPATGLSDLQSGFVQRYLDAIRSNLLFARSVILVEGDAEEILIPVLFKKVTGLSLDEMGISLVNIRSTGFDNIALLFSDERIKKRCSIITDLDATFFDTTILDTDSDPLKKKKKKAKGSEESGQSRKLALDAFCIDNQWLKPFYADHTFEVDFIKSSNSSYLKKIVNDVYVDSATKVTAKEELSEPDIAISGMRALTMANHQGKGWFAITLGKAINFKVVIPAYIFEAIKFSHGEFKPELVFKILSHRYETIVAHVAEGTTHMRTAEATGNLVLKTKWETYLAPYEAGIEVFRSKWGAFDLMIDDIDDIKSEFIADFPTVNNHFLERI</sequence>
<evidence type="ECO:0000259" key="2">
    <source>
        <dbReference type="Pfam" id="PF20469"/>
    </source>
</evidence>
<dbReference type="PANTHER" id="PTHR43581:SF4">
    <property type="entry name" value="ATP_GTP PHOSPHATASE"/>
    <property type="match status" value="1"/>
</dbReference>
<dbReference type="CDD" id="cd01026">
    <property type="entry name" value="TOPRIM_OLD"/>
    <property type="match status" value="1"/>
</dbReference>
<feature type="domain" description="Endonuclease GajA/Old nuclease/RecF-like AAA" evidence="1">
    <location>
        <begin position="1"/>
        <end position="388"/>
    </location>
</feature>
<reference evidence="3" key="1">
    <citation type="submission" date="2021-07" db="EMBL/GenBank/DDBJ databases">
        <title>Shewanella sp. YLB-07 whole genome sequence.</title>
        <authorList>
            <person name="Yu L."/>
        </authorList>
    </citation>
    <scope>NUCLEOTIDE SEQUENCE</scope>
    <source>
        <strain evidence="3">YLB-08</strain>
    </source>
</reference>
<evidence type="ECO:0000259" key="1">
    <source>
        <dbReference type="Pfam" id="PF13175"/>
    </source>
</evidence>
<proteinExistence type="predicted"/>
<dbReference type="InterPro" id="IPR051396">
    <property type="entry name" value="Bact_Antivir_Def_Nuclease"/>
</dbReference>
<protein>
    <submittedName>
        <fullName evidence="3">AAA family ATPase</fullName>
    </submittedName>
</protein>
<keyword evidence="4" id="KW-1185">Reference proteome</keyword>
<dbReference type="InterPro" id="IPR027417">
    <property type="entry name" value="P-loop_NTPase"/>
</dbReference>
<evidence type="ECO:0000313" key="3">
    <source>
        <dbReference type="EMBL" id="QXP44791.1"/>
    </source>
</evidence>
<dbReference type="Gene3D" id="3.40.50.300">
    <property type="entry name" value="P-loop containing nucleotide triphosphate hydrolases"/>
    <property type="match status" value="2"/>
</dbReference>
<dbReference type="Pfam" id="PF20469">
    <property type="entry name" value="OLD-like_TOPRIM"/>
    <property type="match status" value="1"/>
</dbReference>
<dbReference type="EMBL" id="CP045503">
    <property type="protein sequence ID" value="QXP44791.1"/>
    <property type="molecule type" value="Genomic_DNA"/>
</dbReference>
<accession>A0ABX8S4X4</accession>
<feature type="domain" description="OLD protein-like TOPRIM" evidence="2">
    <location>
        <begin position="436"/>
        <end position="503"/>
    </location>
</feature>
<organism evidence="3 4">
    <name type="scientific">Shewanella eurypsychrophilus</name>
    <dbReference type="NCBI Taxonomy" id="2593656"/>
    <lineage>
        <taxon>Bacteria</taxon>
        <taxon>Pseudomonadati</taxon>
        <taxon>Pseudomonadota</taxon>
        <taxon>Gammaproteobacteria</taxon>
        <taxon>Alteromonadales</taxon>
        <taxon>Shewanellaceae</taxon>
        <taxon>Shewanella</taxon>
    </lineage>
</organism>